<dbReference type="OMA" id="LWGFSDH"/>
<evidence type="ECO:0000256" key="1">
    <source>
        <dbReference type="SAM" id="MobiDB-lite"/>
    </source>
</evidence>
<dbReference type="AlphaFoldDB" id="U6GAV3"/>
<evidence type="ECO:0000313" key="3">
    <source>
        <dbReference type="Proteomes" id="UP000018050"/>
    </source>
</evidence>
<accession>U6GAV3</accession>
<dbReference type="OrthoDB" id="10453789at2759"/>
<dbReference type="GeneID" id="25269963"/>
<feature type="region of interest" description="Disordered" evidence="1">
    <location>
        <begin position="233"/>
        <end position="266"/>
    </location>
</feature>
<sequence length="301" mass="31026">MDFFETSYHHFHGPSSSMLASRTKEYHAEFFTPSSLKSPLWGFSDHPPPGVPGPKYLREDKTAAAAATAGAAAAGAAATGEAVTGAAATEAAATPGSAAGSAAEHVPLTTYGEAFQVRQRVFPVLSYSIQGDENKTHKLQTTTQTNGEEITEPRITRLSPFYKPDPNSSLGVPALYAAAAAAAASTTTPATAAATAAAAASVGVRSGICTAELSNPLFDATLYHDRRYTPLTATTRQQGGSEIDAAAATAPKQSSSSSSSSAASATTRPAGILSLAESLRVFPPKRAAYQRLVHSSQPQII</sequence>
<evidence type="ECO:0000313" key="2">
    <source>
        <dbReference type="EMBL" id="CDI76637.1"/>
    </source>
</evidence>
<name>U6GAV3_EIMAC</name>
<dbReference type="RefSeq" id="XP_013252844.1">
    <property type="nucleotide sequence ID" value="XM_013397390.1"/>
</dbReference>
<keyword evidence="3" id="KW-1185">Reference proteome</keyword>
<dbReference type="EMBL" id="HG670432">
    <property type="protein sequence ID" value="CDI76637.1"/>
    <property type="molecule type" value="Genomic_DNA"/>
</dbReference>
<organism evidence="2 3">
    <name type="scientific">Eimeria acervulina</name>
    <name type="common">Coccidian parasite</name>
    <dbReference type="NCBI Taxonomy" id="5801"/>
    <lineage>
        <taxon>Eukaryota</taxon>
        <taxon>Sar</taxon>
        <taxon>Alveolata</taxon>
        <taxon>Apicomplexa</taxon>
        <taxon>Conoidasida</taxon>
        <taxon>Coccidia</taxon>
        <taxon>Eucoccidiorida</taxon>
        <taxon>Eimeriorina</taxon>
        <taxon>Eimeriidae</taxon>
        <taxon>Eimeria</taxon>
    </lineage>
</organism>
<proteinExistence type="predicted"/>
<dbReference type="VEuPathDB" id="ToxoDB:EAH_00018930"/>
<reference evidence="2" key="1">
    <citation type="submission" date="2013-10" db="EMBL/GenBank/DDBJ databases">
        <title>Genomic analysis of the causative agents of coccidiosis in chickens.</title>
        <authorList>
            <person name="Reid A.J."/>
            <person name="Blake D."/>
            <person name="Billington K."/>
            <person name="Browne H."/>
            <person name="Dunn M."/>
            <person name="Hung S."/>
            <person name="Kawahara F."/>
            <person name="Miranda-Saavedra D."/>
            <person name="Mourier T."/>
            <person name="Nagra H."/>
            <person name="Otto T.D."/>
            <person name="Rawlings N."/>
            <person name="Sanchez A."/>
            <person name="Sanders M."/>
            <person name="Subramaniam C."/>
            <person name="Tay Y."/>
            <person name="Dear P."/>
            <person name="Doerig C."/>
            <person name="Gruber A."/>
            <person name="Parkinson J."/>
            <person name="Shirley M."/>
            <person name="Wan K.L."/>
            <person name="Berriman M."/>
            <person name="Tomley F."/>
            <person name="Pain A."/>
        </authorList>
    </citation>
    <scope>NUCLEOTIDE SEQUENCE</scope>
    <source>
        <strain evidence="2">Houghton</strain>
    </source>
</reference>
<dbReference type="Proteomes" id="UP000018050">
    <property type="component" value="Unassembled WGS sequence"/>
</dbReference>
<protein>
    <submittedName>
        <fullName evidence="2">Uncharacterized protein</fullName>
    </submittedName>
</protein>
<gene>
    <name evidence="2" type="ORF">EAH_00018930</name>
</gene>
<reference evidence="2" key="2">
    <citation type="submission" date="2013-10" db="EMBL/GenBank/DDBJ databases">
        <authorList>
            <person name="Aslett M."/>
        </authorList>
    </citation>
    <scope>NUCLEOTIDE SEQUENCE</scope>
    <source>
        <strain evidence="2">Houghton</strain>
    </source>
</reference>
<feature type="compositionally biased region" description="Low complexity" evidence="1">
    <location>
        <begin position="245"/>
        <end position="266"/>
    </location>
</feature>